<organism evidence="3 4">
    <name type="scientific">Kordiimonas lipolytica</name>
    <dbReference type="NCBI Taxonomy" id="1662421"/>
    <lineage>
        <taxon>Bacteria</taxon>
        <taxon>Pseudomonadati</taxon>
        <taxon>Pseudomonadota</taxon>
        <taxon>Alphaproteobacteria</taxon>
        <taxon>Kordiimonadales</taxon>
        <taxon>Kordiimonadaceae</taxon>
        <taxon>Kordiimonas</taxon>
    </lineage>
</organism>
<feature type="domain" description="IrrE N-terminal-like" evidence="2">
    <location>
        <begin position="61"/>
        <end position="161"/>
    </location>
</feature>
<sequence>MAERFQLRMARQEGERIAKEAGFDSFPICPRTIASKHNIPIEAKPPDIAGVSGGIIFVNNQAIIFYATNIENEGFINFTISHELGHFFLPGHPEAIQEQGGAHASKAGFTQGDSSIELEADHFAAGLLMPEHLVRTHINRNPPGLDSILELSSIAECSVTAAAIRTAECSRDPIAIIVSSADTIAYAFMSERLKDFRPRFLRKGSALPNSATAQFNKTLNQALSATRTCAQTTFSDWFGGEHSFVMDEEILGLGQYGFTLTVLSSEEVPELDDPDDEEEDSLVESWTPHFAYGR</sequence>
<dbReference type="RefSeq" id="WP_068148585.1">
    <property type="nucleotide sequence ID" value="NZ_JBHSCR010000001.1"/>
</dbReference>
<accession>A0ABV8U7Q0</accession>
<dbReference type="Proteomes" id="UP001595776">
    <property type="component" value="Unassembled WGS sequence"/>
</dbReference>
<reference evidence="4" key="1">
    <citation type="journal article" date="2019" name="Int. J. Syst. Evol. Microbiol.">
        <title>The Global Catalogue of Microorganisms (GCM) 10K type strain sequencing project: providing services to taxonomists for standard genome sequencing and annotation.</title>
        <authorList>
            <consortium name="The Broad Institute Genomics Platform"/>
            <consortium name="The Broad Institute Genome Sequencing Center for Infectious Disease"/>
            <person name="Wu L."/>
            <person name="Ma J."/>
        </authorList>
    </citation>
    <scope>NUCLEOTIDE SEQUENCE [LARGE SCALE GENOMIC DNA]</scope>
    <source>
        <strain evidence="4">CGMCC 1.15304</strain>
    </source>
</reference>
<feature type="compositionally biased region" description="Acidic residues" evidence="1">
    <location>
        <begin position="267"/>
        <end position="282"/>
    </location>
</feature>
<dbReference type="PANTHER" id="PTHR43236:SF1">
    <property type="entry name" value="BLL7220 PROTEIN"/>
    <property type="match status" value="1"/>
</dbReference>
<comment type="caution">
    <text evidence="3">The sequence shown here is derived from an EMBL/GenBank/DDBJ whole genome shotgun (WGS) entry which is preliminary data.</text>
</comment>
<evidence type="ECO:0000313" key="3">
    <source>
        <dbReference type="EMBL" id="MFC4346801.1"/>
    </source>
</evidence>
<dbReference type="Gene3D" id="1.10.10.2910">
    <property type="match status" value="1"/>
</dbReference>
<evidence type="ECO:0000256" key="1">
    <source>
        <dbReference type="SAM" id="MobiDB-lite"/>
    </source>
</evidence>
<dbReference type="InterPro" id="IPR052345">
    <property type="entry name" value="Rad_response_metalloprotease"/>
</dbReference>
<evidence type="ECO:0000313" key="4">
    <source>
        <dbReference type="Proteomes" id="UP001595776"/>
    </source>
</evidence>
<dbReference type="Pfam" id="PF06114">
    <property type="entry name" value="Peptidase_M78"/>
    <property type="match status" value="1"/>
</dbReference>
<dbReference type="EMBL" id="JBHSCR010000001">
    <property type="protein sequence ID" value="MFC4346801.1"/>
    <property type="molecule type" value="Genomic_DNA"/>
</dbReference>
<feature type="region of interest" description="Disordered" evidence="1">
    <location>
        <begin position="267"/>
        <end position="294"/>
    </location>
</feature>
<evidence type="ECO:0000259" key="2">
    <source>
        <dbReference type="Pfam" id="PF06114"/>
    </source>
</evidence>
<dbReference type="PANTHER" id="PTHR43236">
    <property type="entry name" value="ANTITOXIN HIGA1"/>
    <property type="match status" value="1"/>
</dbReference>
<dbReference type="InterPro" id="IPR010359">
    <property type="entry name" value="IrrE_HExxH"/>
</dbReference>
<keyword evidence="4" id="KW-1185">Reference proteome</keyword>
<gene>
    <name evidence="3" type="ORF">ACFO5Q_02940</name>
</gene>
<protein>
    <submittedName>
        <fullName evidence="3">ImmA/IrrE family metallo-endopeptidase</fullName>
    </submittedName>
</protein>
<name>A0ABV8U7Q0_9PROT</name>
<proteinExistence type="predicted"/>